<dbReference type="UniPathway" id="UPA00047">
    <property type="reaction ID" value="UER00055"/>
</dbReference>
<dbReference type="Gene3D" id="3.30.70.1150">
    <property type="entry name" value="ACT-like. Chain A, domain 2"/>
    <property type="match status" value="1"/>
</dbReference>
<proteinExistence type="inferred from homology"/>
<comment type="pathway">
    <text evidence="2 6">Amino-acid biosynthesis; L-valine biosynthesis; L-valine from pyruvate: step 1/4.</text>
</comment>
<dbReference type="GO" id="GO:0003984">
    <property type="term" value="F:acetolactate synthase activity"/>
    <property type="evidence" value="ECO:0007669"/>
    <property type="project" value="UniProtKB-UniRule"/>
</dbReference>
<dbReference type="InterPro" id="IPR054480">
    <property type="entry name" value="AHAS_small-like_ACT"/>
</dbReference>
<dbReference type="EC" id="2.2.1.6" evidence="6"/>
<evidence type="ECO:0000256" key="7">
    <source>
        <dbReference type="SAM" id="Coils"/>
    </source>
</evidence>
<comment type="function">
    <text evidence="6">Catalyzes the conversion of 2 pyruvate molecules into acetolactate in the first common step of the biosynthetic pathway of the branched-amino acids such as leucine, isoleucine, and valine.</text>
</comment>
<dbReference type="Pfam" id="PF10369">
    <property type="entry name" value="ALS_ss_C"/>
    <property type="match status" value="1"/>
</dbReference>
<accession>A0A7G9Y108</accession>
<dbReference type="GO" id="GO:0009097">
    <property type="term" value="P:isoleucine biosynthetic process"/>
    <property type="evidence" value="ECO:0007669"/>
    <property type="project" value="UniProtKB-UniRule"/>
</dbReference>
<evidence type="ECO:0000256" key="1">
    <source>
        <dbReference type="ARBA" id="ARBA00004974"/>
    </source>
</evidence>
<dbReference type="NCBIfam" id="TIGR00119">
    <property type="entry name" value="acolac_sm"/>
    <property type="match status" value="1"/>
</dbReference>
<sequence>MQTHIISLLVEDNPGVLTRMSGMFTMRGINITSLTVSPCEKGGLSRMTVAIKGTESELEKVRKQISNLIEVVKVVDLMEEEPIIRDLSLLKVHVKDPKARSEVMQLAELYSAKIVDATLDSVTLELTEEPKKIDRFVDLMKHFGLKQLFRTGITAIGTGSGTEK</sequence>
<comment type="subunit">
    <text evidence="6">Dimer of large and small chains.</text>
</comment>
<dbReference type="InterPro" id="IPR004789">
    <property type="entry name" value="Acetalactate_synth_ssu"/>
</dbReference>
<dbReference type="InterPro" id="IPR027271">
    <property type="entry name" value="Acetolactate_synth/TF_NikR_C"/>
</dbReference>
<evidence type="ECO:0000259" key="8">
    <source>
        <dbReference type="PROSITE" id="PS51671"/>
    </source>
</evidence>
<dbReference type="GO" id="GO:1990610">
    <property type="term" value="F:acetolactate synthase regulator activity"/>
    <property type="evidence" value="ECO:0007669"/>
    <property type="project" value="UniProtKB-UniRule"/>
</dbReference>
<dbReference type="SUPFAM" id="SSF55021">
    <property type="entry name" value="ACT-like"/>
    <property type="match status" value="2"/>
</dbReference>
<evidence type="ECO:0000256" key="5">
    <source>
        <dbReference type="ARBA" id="ARBA00023304"/>
    </source>
</evidence>
<dbReference type="GO" id="GO:0005829">
    <property type="term" value="C:cytosol"/>
    <property type="evidence" value="ECO:0007669"/>
    <property type="project" value="TreeGrafter"/>
</dbReference>
<keyword evidence="5 6" id="KW-0100">Branched-chain amino acid biosynthesis</keyword>
<dbReference type="CDD" id="cd04878">
    <property type="entry name" value="ACT_AHAS"/>
    <property type="match status" value="1"/>
</dbReference>
<dbReference type="InterPro" id="IPR019455">
    <property type="entry name" value="Acetolactate_synth_ssu_C"/>
</dbReference>
<dbReference type="PANTHER" id="PTHR30239">
    <property type="entry name" value="ACETOLACTATE SYNTHASE SMALL SUBUNIT"/>
    <property type="match status" value="1"/>
</dbReference>
<dbReference type="UniPathway" id="UPA00049">
    <property type="reaction ID" value="UER00059"/>
</dbReference>
<gene>
    <name evidence="9" type="ORF">KBHNNLIF_00003</name>
</gene>
<evidence type="ECO:0000256" key="4">
    <source>
        <dbReference type="ARBA" id="ARBA00022605"/>
    </source>
</evidence>
<feature type="coiled-coil region" evidence="7">
    <location>
        <begin position="44"/>
        <end position="71"/>
    </location>
</feature>
<name>A0A7G9Y108_9EURY</name>
<dbReference type="InterPro" id="IPR002912">
    <property type="entry name" value="ACT_dom"/>
</dbReference>
<comment type="pathway">
    <text evidence="1 6">Amino-acid biosynthesis; L-isoleucine biosynthesis; L-isoleucine from 2-oxobutanoate: step 1/4.</text>
</comment>
<organism evidence="9">
    <name type="scientific">Candidatus Methanogaster sp. ANME-2c ERB4</name>
    <dbReference type="NCBI Taxonomy" id="2759911"/>
    <lineage>
        <taxon>Archaea</taxon>
        <taxon>Methanobacteriati</taxon>
        <taxon>Methanobacteriota</taxon>
        <taxon>Stenosarchaea group</taxon>
        <taxon>Methanomicrobia</taxon>
        <taxon>Methanosarcinales</taxon>
        <taxon>ANME-2 cluster</taxon>
        <taxon>Candidatus Methanogasteraceae</taxon>
        <taxon>Candidatus Methanogaster</taxon>
    </lineage>
</organism>
<dbReference type="GO" id="GO:0009099">
    <property type="term" value="P:L-valine biosynthetic process"/>
    <property type="evidence" value="ECO:0007669"/>
    <property type="project" value="UniProtKB-UniRule"/>
</dbReference>
<comment type="similarity">
    <text evidence="3 6">Belongs to the acetolactate synthase small subunit family.</text>
</comment>
<keyword evidence="4 6" id="KW-0028">Amino-acid biosynthesis</keyword>
<dbReference type="PROSITE" id="PS51671">
    <property type="entry name" value="ACT"/>
    <property type="match status" value="1"/>
</dbReference>
<dbReference type="Pfam" id="PF22629">
    <property type="entry name" value="ACT_AHAS_ss"/>
    <property type="match status" value="1"/>
</dbReference>
<dbReference type="Gene3D" id="3.30.70.260">
    <property type="match status" value="1"/>
</dbReference>
<dbReference type="EMBL" id="MT630657">
    <property type="protein sequence ID" value="QNO41692.1"/>
    <property type="molecule type" value="Genomic_DNA"/>
</dbReference>
<dbReference type="AlphaFoldDB" id="A0A7G9Y108"/>
<dbReference type="InterPro" id="IPR045865">
    <property type="entry name" value="ACT-like_dom_sf"/>
</dbReference>
<evidence type="ECO:0000313" key="9">
    <source>
        <dbReference type="EMBL" id="QNO41692.1"/>
    </source>
</evidence>
<evidence type="ECO:0000256" key="6">
    <source>
        <dbReference type="RuleBase" id="RU368092"/>
    </source>
</evidence>
<dbReference type="NCBIfam" id="NF008864">
    <property type="entry name" value="PRK11895.1"/>
    <property type="match status" value="1"/>
</dbReference>
<reference evidence="9" key="1">
    <citation type="submission" date="2020-06" db="EMBL/GenBank/DDBJ databases">
        <title>Unique genomic features of the anaerobic methanotrophic archaea.</title>
        <authorList>
            <person name="Chadwick G.L."/>
            <person name="Skennerton C.T."/>
            <person name="Laso-Perez R."/>
            <person name="Leu A.O."/>
            <person name="Speth D.R."/>
            <person name="Yu H."/>
            <person name="Morgan-Lang C."/>
            <person name="Hatzenpichler R."/>
            <person name="Goudeau D."/>
            <person name="Malmstrom R."/>
            <person name="Brazelton W.J."/>
            <person name="Woyke T."/>
            <person name="Hallam S.J."/>
            <person name="Tyson G.W."/>
            <person name="Wegener G."/>
            <person name="Boetius A."/>
            <person name="Orphan V."/>
        </authorList>
    </citation>
    <scope>NUCLEOTIDE SEQUENCE</scope>
</reference>
<keyword evidence="7" id="KW-0175">Coiled coil</keyword>
<feature type="domain" description="ACT" evidence="8">
    <location>
        <begin position="5"/>
        <end position="79"/>
    </location>
</feature>
<comment type="catalytic activity">
    <reaction evidence="6">
        <text>2 pyruvate + H(+) = (2S)-2-acetolactate + CO2</text>
        <dbReference type="Rhea" id="RHEA:25249"/>
        <dbReference type="ChEBI" id="CHEBI:15361"/>
        <dbReference type="ChEBI" id="CHEBI:15378"/>
        <dbReference type="ChEBI" id="CHEBI:16526"/>
        <dbReference type="ChEBI" id="CHEBI:58476"/>
        <dbReference type="EC" id="2.2.1.6"/>
    </reaction>
</comment>
<evidence type="ECO:0000256" key="2">
    <source>
        <dbReference type="ARBA" id="ARBA00005025"/>
    </source>
</evidence>
<dbReference type="InterPro" id="IPR039557">
    <property type="entry name" value="AHAS_ACT"/>
</dbReference>
<dbReference type="FunFam" id="3.30.70.260:FF:000001">
    <property type="entry name" value="Acetolactate synthase, small subunit"/>
    <property type="match status" value="1"/>
</dbReference>
<dbReference type="PANTHER" id="PTHR30239:SF0">
    <property type="entry name" value="ACETOLACTATE SYNTHASE SMALL SUBUNIT 1, CHLOROPLASTIC"/>
    <property type="match status" value="1"/>
</dbReference>
<evidence type="ECO:0000256" key="3">
    <source>
        <dbReference type="ARBA" id="ARBA00006341"/>
    </source>
</evidence>
<keyword evidence="6" id="KW-0808">Transferase</keyword>
<protein>
    <recommendedName>
        <fullName evidence="6">Acetolactate synthase small subunit</fullName>
        <shortName evidence="6">AHAS</shortName>
        <shortName evidence="6">ALS</shortName>
        <ecNumber evidence="6">2.2.1.6</ecNumber>
    </recommendedName>
    <alternativeName>
        <fullName evidence="6">Acetohydroxy-acid synthase small subunit</fullName>
    </alternativeName>
</protein>